<dbReference type="InterPro" id="IPR001261">
    <property type="entry name" value="ArgE/DapE_CS"/>
</dbReference>
<reference evidence="4" key="1">
    <citation type="journal article" date="2019" name="Int. J. Syst. Evol. Microbiol.">
        <title>The Global Catalogue of Microorganisms (GCM) 10K type strain sequencing project: providing services to taxonomists for standard genome sequencing and annotation.</title>
        <authorList>
            <consortium name="The Broad Institute Genomics Platform"/>
            <consortium name="The Broad Institute Genome Sequencing Center for Infectious Disease"/>
            <person name="Wu L."/>
            <person name="Ma J."/>
        </authorList>
    </citation>
    <scope>NUCLEOTIDE SEQUENCE [LARGE SCALE GENOMIC DNA]</scope>
    <source>
        <strain evidence="4">JCM 4738</strain>
    </source>
</reference>
<proteinExistence type="predicted"/>
<dbReference type="InterPro" id="IPR012166">
    <property type="entry name" value="Uncharacterised_RocB"/>
</dbReference>
<evidence type="ECO:0000313" key="4">
    <source>
        <dbReference type="Proteomes" id="UP001596483"/>
    </source>
</evidence>
<dbReference type="PROSITE" id="PS00758">
    <property type="entry name" value="ARGE_DAPE_CPG2_1"/>
    <property type="match status" value="1"/>
</dbReference>
<organism evidence="3 4">
    <name type="scientific">Bhargavaea changchunensis</name>
    <dbReference type="NCBI Taxonomy" id="2134037"/>
    <lineage>
        <taxon>Bacteria</taxon>
        <taxon>Bacillati</taxon>
        <taxon>Bacillota</taxon>
        <taxon>Bacilli</taxon>
        <taxon>Bacillales</taxon>
        <taxon>Caryophanaceae</taxon>
        <taxon>Bhargavaea</taxon>
    </lineage>
</organism>
<dbReference type="RefSeq" id="WP_157296789.1">
    <property type="nucleotide sequence ID" value="NZ_JBHTCT010000010.1"/>
</dbReference>
<dbReference type="Pfam" id="PF01546">
    <property type="entry name" value="Peptidase_M20"/>
    <property type="match status" value="1"/>
</dbReference>
<dbReference type="InterPro" id="IPR002933">
    <property type="entry name" value="Peptidase_M20"/>
</dbReference>
<dbReference type="Proteomes" id="UP001596483">
    <property type="component" value="Unassembled WGS sequence"/>
</dbReference>
<dbReference type="InterPro" id="IPR050072">
    <property type="entry name" value="Peptidase_M20A"/>
</dbReference>
<dbReference type="PANTHER" id="PTHR43808">
    <property type="entry name" value="ACETYLORNITHINE DEACETYLASE"/>
    <property type="match status" value="1"/>
</dbReference>
<keyword evidence="1" id="KW-0378">Hydrolase</keyword>
<dbReference type="Gene3D" id="3.40.630.10">
    <property type="entry name" value="Zn peptidases"/>
    <property type="match status" value="1"/>
</dbReference>
<dbReference type="EMBL" id="JBHTCT010000010">
    <property type="protein sequence ID" value="MFC7364390.1"/>
    <property type="molecule type" value="Genomic_DNA"/>
</dbReference>
<sequence length="566" mass="64287">MRSSREEVMSITKKLVQQESIVNTEGEKLLAQTLHALISGLPYFMDHPDQVILAPTSEDERERHNVLAYVKGTKGNSGRTVLLMGHLDTVGTDDFVHLQEDACHPDRLMEKLRKEELPDSVREQLDSGDWLFGRGVLDMKSGLASNTYLLKYYAEHPEKLDGNIVYLAECDEEDSSHGILSALDMLRQWKEQLGFTYVGAINADFVSPRHTEDRNRYVYRGTVGKLLPSFFITGAEAHVGSCFEGMDPNLIAAELTRQISYNPELCDEADGEVTVPPVSLKQTDLKPGYTVQTALSAFVYYNFFVHSWSPEDVLNKLKGQALVAFEHALSIYGARYRQYCEMTGEPVRQIPWAPRVFTYQEMEEQLVHEHGVRFTDHMDRFKKNLLEDTSLDVRMFSVRVVEEAWKWMADRSPAVVLFYSSLYSPRVRITGETSDEAALNRALDRAIEDVQPMYPHPIKVRNFFPHISDMSFVSISDDEEGIGAVRDNNPAWGTKHFVDYEAVRELQIPVINIGPYGMDAHSKMERAEMAYSFEVVPALTRSVIERLIGADETQTAPVMEVREAHS</sequence>
<keyword evidence="2" id="KW-0862">Zinc</keyword>
<dbReference type="PANTHER" id="PTHR43808:SF27">
    <property type="entry name" value="PROTEIN ROCB"/>
    <property type="match status" value="1"/>
</dbReference>
<dbReference type="SUPFAM" id="SSF53187">
    <property type="entry name" value="Zn-dependent exopeptidases"/>
    <property type="match status" value="1"/>
</dbReference>
<dbReference type="PIRSF" id="PIRSF010386">
    <property type="entry name" value="RocB"/>
    <property type="match status" value="1"/>
</dbReference>
<evidence type="ECO:0000256" key="1">
    <source>
        <dbReference type="ARBA" id="ARBA00022801"/>
    </source>
</evidence>
<keyword evidence="4" id="KW-1185">Reference proteome</keyword>
<name>A0ABW2NEP8_9BACL</name>
<accession>A0ABW2NEP8</accession>
<comment type="caution">
    <text evidence="3">The sequence shown here is derived from an EMBL/GenBank/DDBJ whole genome shotgun (WGS) entry which is preliminary data.</text>
</comment>
<evidence type="ECO:0000256" key="2">
    <source>
        <dbReference type="ARBA" id="ARBA00022833"/>
    </source>
</evidence>
<gene>
    <name evidence="3" type="ORF">ACFQQH_04430</name>
</gene>
<protein>
    <submittedName>
        <fullName evidence="3">M20/M25/M40 family metallo-hydrolase</fullName>
    </submittedName>
</protein>
<evidence type="ECO:0000313" key="3">
    <source>
        <dbReference type="EMBL" id="MFC7364390.1"/>
    </source>
</evidence>